<dbReference type="Proteomes" id="UP000076632">
    <property type="component" value="Unassembled WGS sequence"/>
</dbReference>
<gene>
    <name evidence="3" type="ORF">L228DRAFT_270692</name>
</gene>
<proteinExistence type="predicted"/>
<organism evidence="3 4">
    <name type="scientific">Xylona heveae (strain CBS 132557 / TC161)</name>
    <dbReference type="NCBI Taxonomy" id="1328760"/>
    <lineage>
        <taxon>Eukaryota</taxon>
        <taxon>Fungi</taxon>
        <taxon>Dikarya</taxon>
        <taxon>Ascomycota</taxon>
        <taxon>Pezizomycotina</taxon>
        <taxon>Xylonomycetes</taxon>
        <taxon>Xylonales</taxon>
        <taxon>Xylonaceae</taxon>
        <taxon>Xylona</taxon>
    </lineage>
</organism>
<sequence length="271" mass="32286">MEWKSNVLLLLAIVFVHVPVHVYGWMRGWLEARRQKRSMVRNSENGFNFRGLPPEIRNMIYELVLVVDEVHFFNRHSRSDYMIVRRVSPDGERVGVARPLHLGYNISQHVFVLGQHNRSTFTPALLRTNRATYLEAITVLYRENYFIFRPTVDNQAFSFLETDLLAGCRVGDLVRYMCIIYDSDPRYHESSRPGWINICSFLARNFPNARLRTLRFLMRKRAAGRGRVRLQIRSLRDLRVHLQMVDRLEFAWEAMLMSRDHGYVYRVEYWE</sequence>
<evidence type="ECO:0000256" key="1">
    <source>
        <dbReference type="SAM" id="Phobius"/>
    </source>
</evidence>
<accession>A0A165A444</accession>
<keyword evidence="4" id="KW-1185">Reference proteome</keyword>
<dbReference type="RefSeq" id="XP_018185480.1">
    <property type="nucleotide sequence ID" value="XM_018335441.1"/>
</dbReference>
<dbReference type="Pfam" id="PF24864">
    <property type="entry name" value="DUF7730"/>
    <property type="match status" value="1"/>
</dbReference>
<keyword evidence="1" id="KW-1133">Transmembrane helix</keyword>
<reference evidence="3 4" key="1">
    <citation type="journal article" date="2016" name="Fungal Biol.">
        <title>The genome of Xylona heveae provides a window into fungal endophytism.</title>
        <authorList>
            <person name="Gazis R."/>
            <person name="Kuo A."/>
            <person name="Riley R."/>
            <person name="LaButti K."/>
            <person name="Lipzen A."/>
            <person name="Lin J."/>
            <person name="Amirebrahimi M."/>
            <person name="Hesse C.N."/>
            <person name="Spatafora J.W."/>
            <person name="Henrissat B."/>
            <person name="Hainaut M."/>
            <person name="Grigoriev I.V."/>
            <person name="Hibbett D.S."/>
        </authorList>
    </citation>
    <scope>NUCLEOTIDE SEQUENCE [LARGE SCALE GENOMIC DNA]</scope>
    <source>
        <strain evidence="3 4">TC161</strain>
    </source>
</reference>
<name>A0A165A444_XYLHT</name>
<evidence type="ECO:0000313" key="4">
    <source>
        <dbReference type="Proteomes" id="UP000076632"/>
    </source>
</evidence>
<dbReference type="InParanoid" id="A0A165A444"/>
<dbReference type="InterPro" id="IPR056632">
    <property type="entry name" value="DUF7730"/>
</dbReference>
<keyword evidence="1" id="KW-0812">Transmembrane</keyword>
<dbReference type="EMBL" id="KV407464">
    <property type="protein sequence ID" value="KZF19925.1"/>
    <property type="molecule type" value="Genomic_DNA"/>
</dbReference>
<dbReference type="PANTHER" id="PTHR38790">
    <property type="entry name" value="2EXR DOMAIN-CONTAINING PROTEIN-RELATED"/>
    <property type="match status" value="1"/>
</dbReference>
<evidence type="ECO:0000259" key="2">
    <source>
        <dbReference type="Pfam" id="PF24864"/>
    </source>
</evidence>
<dbReference type="AlphaFoldDB" id="A0A165A444"/>
<feature type="domain" description="DUF7730" evidence="2">
    <location>
        <begin position="49"/>
        <end position="149"/>
    </location>
</feature>
<feature type="transmembrane region" description="Helical" evidence="1">
    <location>
        <begin position="6"/>
        <end position="26"/>
    </location>
</feature>
<protein>
    <recommendedName>
        <fullName evidence="2">DUF7730 domain-containing protein</fullName>
    </recommendedName>
</protein>
<evidence type="ECO:0000313" key="3">
    <source>
        <dbReference type="EMBL" id="KZF19925.1"/>
    </source>
</evidence>
<keyword evidence="1" id="KW-0472">Membrane</keyword>
<dbReference type="GeneID" id="28900578"/>
<dbReference type="OrthoDB" id="62952at2759"/>